<keyword evidence="4" id="KW-1185">Reference proteome</keyword>
<protein>
    <submittedName>
        <fullName evidence="3">Uncharacterized protein</fullName>
    </submittedName>
</protein>
<name>A0A840AUN8_9HYPH</name>
<evidence type="ECO:0000256" key="1">
    <source>
        <dbReference type="SAM" id="MobiDB-lite"/>
    </source>
</evidence>
<feature type="region of interest" description="Disordered" evidence="1">
    <location>
        <begin position="1"/>
        <end position="22"/>
    </location>
</feature>
<keyword evidence="2" id="KW-1133">Transmembrane helix</keyword>
<evidence type="ECO:0000313" key="4">
    <source>
        <dbReference type="Proteomes" id="UP000553963"/>
    </source>
</evidence>
<keyword evidence="2" id="KW-0812">Transmembrane</keyword>
<feature type="transmembrane region" description="Helical" evidence="2">
    <location>
        <begin position="194"/>
        <end position="220"/>
    </location>
</feature>
<feature type="region of interest" description="Disordered" evidence="1">
    <location>
        <begin position="317"/>
        <end position="357"/>
    </location>
</feature>
<feature type="transmembrane region" description="Helical" evidence="2">
    <location>
        <begin position="161"/>
        <end position="182"/>
    </location>
</feature>
<keyword evidence="2" id="KW-0472">Membrane</keyword>
<accession>A0A840AUN8</accession>
<sequence>MATDGVGSSPRGALDQDGLGQQASVDEQRNMLRATWLQIQAAANGGTAFPAAVQQEIEVRLAAGSSLADLNVVEQLLISALGGAALDEAIARKLVEAKRRGLPDIAETSARFTQLQSAGPIDDTRKRAFLLGLVVDLQHLGLRSAQVRALRGQAIALVGRLTCWAVTFAVIPFLVFLVYRLSLVDSGLHGLGDGIVWIVSTFPNYGLYTAVTFGALGALFSRYTDFQQVTETSVPLGDADTYYSRANVLLRMLIGTVGAMFIYFFAASELLTGPLVPDLQKLTYVAARSDLASGPFCDLLGGPADCVVQTGPVKADVPAKPAASADPSVKPQPAPGQPSGGGEPNGGRPPPAPAQAPKGITTVLGVLTPNALVPSRDLALLIIWAIIAGFSERLVPNLLTSTSRQMEARLSEAEKKTVVVTPVPPAVAGSAQIKDDTIRPAAPADVTPKPG</sequence>
<dbReference type="Proteomes" id="UP000553963">
    <property type="component" value="Unassembled WGS sequence"/>
</dbReference>
<gene>
    <name evidence="3" type="ORF">GGR25_003997</name>
</gene>
<reference evidence="3 4" key="1">
    <citation type="submission" date="2020-08" db="EMBL/GenBank/DDBJ databases">
        <title>Genomic Encyclopedia of Type Strains, Phase IV (KMG-IV): sequencing the most valuable type-strain genomes for metagenomic binning, comparative biology and taxonomic classification.</title>
        <authorList>
            <person name="Goeker M."/>
        </authorList>
    </citation>
    <scope>NUCLEOTIDE SEQUENCE [LARGE SCALE GENOMIC DNA]</scope>
    <source>
        <strain evidence="3 4">DSM 25966</strain>
    </source>
</reference>
<feature type="compositionally biased region" description="Low complexity" evidence="1">
    <location>
        <begin position="317"/>
        <end position="329"/>
    </location>
</feature>
<comment type="caution">
    <text evidence="3">The sequence shown here is derived from an EMBL/GenBank/DDBJ whole genome shotgun (WGS) entry which is preliminary data.</text>
</comment>
<dbReference type="AlphaFoldDB" id="A0A840AUN8"/>
<organism evidence="3 4">
    <name type="scientific">Kaistia hirudinis</name>
    <dbReference type="NCBI Taxonomy" id="1293440"/>
    <lineage>
        <taxon>Bacteria</taxon>
        <taxon>Pseudomonadati</taxon>
        <taxon>Pseudomonadota</taxon>
        <taxon>Alphaproteobacteria</taxon>
        <taxon>Hyphomicrobiales</taxon>
        <taxon>Kaistiaceae</taxon>
        <taxon>Kaistia</taxon>
    </lineage>
</organism>
<dbReference type="EMBL" id="JACIDS010000005">
    <property type="protein sequence ID" value="MBB3932933.1"/>
    <property type="molecule type" value="Genomic_DNA"/>
</dbReference>
<evidence type="ECO:0000313" key="3">
    <source>
        <dbReference type="EMBL" id="MBB3932933.1"/>
    </source>
</evidence>
<feature type="region of interest" description="Disordered" evidence="1">
    <location>
        <begin position="430"/>
        <end position="451"/>
    </location>
</feature>
<proteinExistence type="predicted"/>
<dbReference type="RefSeq" id="WP_183400587.1">
    <property type="nucleotide sequence ID" value="NZ_JACIDS010000005.1"/>
</dbReference>
<feature type="transmembrane region" description="Helical" evidence="2">
    <location>
        <begin position="248"/>
        <end position="266"/>
    </location>
</feature>
<evidence type="ECO:0000256" key="2">
    <source>
        <dbReference type="SAM" id="Phobius"/>
    </source>
</evidence>